<dbReference type="SMART" id="SM00283">
    <property type="entry name" value="MA"/>
    <property type="match status" value="1"/>
</dbReference>
<comment type="similarity">
    <text evidence="3">Belongs to the methyl-accepting chemotaxis (MCP) protein family.</text>
</comment>
<reference evidence="9" key="2">
    <citation type="submission" date="2014-11" db="EMBL/GenBank/DDBJ databases">
        <title>Draft genome sequence of Hydrogenophaga intermedia S1.</title>
        <authorList>
            <person name="Gan H.M."/>
            <person name="Chew T.H."/>
            <person name="Stolz A."/>
        </authorList>
    </citation>
    <scope>NUCLEOTIDE SEQUENCE [LARGE SCALE GENOMIC DNA]</scope>
    <source>
        <strain evidence="9">S1</strain>
    </source>
</reference>
<dbReference type="GO" id="GO:0004888">
    <property type="term" value="F:transmembrane signaling receptor activity"/>
    <property type="evidence" value="ECO:0007669"/>
    <property type="project" value="InterPro"/>
</dbReference>
<dbReference type="Pfam" id="PF00672">
    <property type="entry name" value="HAMP"/>
    <property type="match status" value="1"/>
</dbReference>
<evidence type="ECO:0000256" key="1">
    <source>
        <dbReference type="ARBA" id="ARBA00004370"/>
    </source>
</evidence>
<evidence type="ECO:0000313" key="9">
    <source>
        <dbReference type="Proteomes" id="UP000028878"/>
    </source>
</evidence>
<gene>
    <name evidence="8" type="ORF">BN948_03077</name>
</gene>
<keyword evidence="9" id="KW-1185">Reference proteome</keyword>
<dbReference type="GO" id="GO:0006935">
    <property type="term" value="P:chemotaxis"/>
    <property type="evidence" value="ECO:0007669"/>
    <property type="project" value="InterPro"/>
</dbReference>
<proteinExistence type="inferred from homology"/>
<evidence type="ECO:0000259" key="6">
    <source>
        <dbReference type="PROSITE" id="PS50111"/>
    </source>
</evidence>
<dbReference type="Proteomes" id="UP000028878">
    <property type="component" value="Unassembled WGS sequence"/>
</dbReference>
<reference evidence="9" key="1">
    <citation type="submission" date="2014-02" db="EMBL/GenBank/DDBJ databases">
        <authorList>
            <person name="Gan H."/>
        </authorList>
    </citation>
    <scope>NUCLEOTIDE SEQUENCE [LARGE SCALE GENOMIC DNA]</scope>
    <source>
        <strain evidence="9">S1</strain>
    </source>
</reference>
<dbReference type="CDD" id="cd11386">
    <property type="entry name" value="MCP_signal"/>
    <property type="match status" value="1"/>
</dbReference>
<keyword evidence="4" id="KW-0807">Transducer</keyword>
<dbReference type="GO" id="GO:0005886">
    <property type="term" value="C:plasma membrane"/>
    <property type="evidence" value="ECO:0007669"/>
    <property type="project" value="TreeGrafter"/>
</dbReference>
<dbReference type="FunFam" id="1.10.287.950:FF:000001">
    <property type="entry name" value="Methyl-accepting chemotaxis sensory transducer"/>
    <property type="match status" value="1"/>
</dbReference>
<dbReference type="CDD" id="cd06225">
    <property type="entry name" value="HAMP"/>
    <property type="match status" value="1"/>
</dbReference>
<sequence>MNWLSHISVRAKLALLLALCALGIFAVAVSAFVSLDRAVSSSQQLVQTEVTALRALGDVRADVGNMRRFEKDLFLNLADEAALERYHQAWQAQVASGLQRLARLRPRLLPDEQLALDRMATGLGKYRDAVNGIHTGIARGEINDPWRANQAMEPAKADVRAADEAFNEISAAVSARVDGMVEALARLQRQAVRVTVTAALVVLALALGLGYVISGRITRPLDDAARAIERVAAGDLTARLRTQGRDETARVITGIARMQDGLARIVGEIRHGVGGMHVASAEIAKGNQDLSARTEQAASNLQETAASMEQLTGTVRQSADSARQANQLAATAAEVAARGGSVVSQVVTTMDEINSSSRKINDIIGVIDGIAFQTNILALNAAVEAARAGEQGRGFAVVAGEVRNLAQRSAEAAKEIKGLIGASVERVDAGSRLVADAGQTMSEIVGSVQRVSDIIGEITAASGEQSEGIGQVNVAVSQLDQMTQQNAALVEQSAAAAQSLKEQAERLSDAVAVFRLAPQAA</sequence>
<keyword evidence="5" id="KW-0472">Membrane</keyword>
<comment type="subcellular location">
    <subcellularLocation>
        <location evidence="1">Membrane</location>
    </subcellularLocation>
</comment>
<dbReference type="SMART" id="SM00304">
    <property type="entry name" value="HAMP"/>
    <property type="match status" value="1"/>
</dbReference>
<dbReference type="Pfam" id="PF00015">
    <property type="entry name" value="MCPsignal"/>
    <property type="match status" value="1"/>
</dbReference>
<dbReference type="InterPro" id="IPR003660">
    <property type="entry name" value="HAMP_dom"/>
</dbReference>
<dbReference type="PRINTS" id="PR00260">
    <property type="entry name" value="CHEMTRNSDUCR"/>
</dbReference>
<evidence type="ECO:0000256" key="3">
    <source>
        <dbReference type="ARBA" id="ARBA00029447"/>
    </source>
</evidence>
<evidence type="ECO:0000256" key="2">
    <source>
        <dbReference type="ARBA" id="ARBA00022481"/>
    </source>
</evidence>
<feature type="transmembrane region" description="Helical" evidence="5">
    <location>
        <begin position="194"/>
        <end position="213"/>
    </location>
</feature>
<feature type="domain" description="Methyl-accepting transducer" evidence="6">
    <location>
        <begin position="272"/>
        <end position="501"/>
    </location>
</feature>
<dbReference type="PANTHER" id="PTHR43531">
    <property type="entry name" value="PROTEIN ICFG"/>
    <property type="match status" value="1"/>
</dbReference>
<name>A0A1L1PF10_HYDIT</name>
<evidence type="ECO:0000259" key="7">
    <source>
        <dbReference type="PROSITE" id="PS50885"/>
    </source>
</evidence>
<dbReference type="InterPro" id="IPR004090">
    <property type="entry name" value="Chemotax_Me-accpt_rcpt"/>
</dbReference>
<dbReference type="InterPro" id="IPR051310">
    <property type="entry name" value="MCP_chemotaxis"/>
</dbReference>
<keyword evidence="5" id="KW-0812">Transmembrane</keyword>
<evidence type="ECO:0000313" key="8">
    <source>
        <dbReference type="EMBL" id="CDN88642.1"/>
    </source>
</evidence>
<keyword evidence="5" id="KW-1133">Transmembrane helix</keyword>
<dbReference type="PROSITE" id="PS50885">
    <property type="entry name" value="HAMP"/>
    <property type="match status" value="1"/>
</dbReference>
<dbReference type="SUPFAM" id="SSF58104">
    <property type="entry name" value="Methyl-accepting chemotaxis protein (MCP) signaling domain"/>
    <property type="match status" value="1"/>
</dbReference>
<evidence type="ECO:0000256" key="4">
    <source>
        <dbReference type="PROSITE-ProRule" id="PRU00284"/>
    </source>
</evidence>
<protein>
    <submittedName>
        <fullName evidence="8">Methyl-accepting chemotaxis sensory transducer</fullName>
    </submittedName>
</protein>
<evidence type="ECO:0000256" key="5">
    <source>
        <dbReference type="SAM" id="Phobius"/>
    </source>
</evidence>
<dbReference type="Gene3D" id="1.10.287.950">
    <property type="entry name" value="Methyl-accepting chemotaxis protein"/>
    <property type="match status" value="1"/>
</dbReference>
<feature type="domain" description="HAMP" evidence="7">
    <location>
        <begin position="215"/>
        <end position="267"/>
    </location>
</feature>
<keyword evidence="2" id="KW-0488">Methylation</keyword>
<dbReference type="AlphaFoldDB" id="A0A1L1PF10"/>
<dbReference type="EMBL" id="CCAE010000026">
    <property type="protein sequence ID" value="CDN88642.1"/>
    <property type="molecule type" value="Genomic_DNA"/>
</dbReference>
<dbReference type="PANTHER" id="PTHR43531:SF14">
    <property type="entry name" value="METHYL-ACCEPTING CHEMOTAXIS PROTEIN I-RELATED"/>
    <property type="match status" value="1"/>
</dbReference>
<dbReference type="PROSITE" id="PS50111">
    <property type="entry name" value="CHEMOTAXIS_TRANSDUC_2"/>
    <property type="match status" value="1"/>
</dbReference>
<dbReference type="InterPro" id="IPR004089">
    <property type="entry name" value="MCPsignal_dom"/>
</dbReference>
<dbReference type="RefSeq" id="WP_051756151.1">
    <property type="nucleotide sequence ID" value="NZ_CCAE010000026.1"/>
</dbReference>
<organism evidence="8 9">
    <name type="scientific">Hydrogenophaga intermedia</name>
    <dbReference type="NCBI Taxonomy" id="65786"/>
    <lineage>
        <taxon>Bacteria</taxon>
        <taxon>Pseudomonadati</taxon>
        <taxon>Pseudomonadota</taxon>
        <taxon>Betaproteobacteria</taxon>
        <taxon>Burkholderiales</taxon>
        <taxon>Comamonadaceae</taxon>
        <taxon>Hydrogenophaga</taxon>
    </lineage>
</organism>
<dbReference type="GO" id="GO:0007165">
    <property type="term" value="P:signal transduction"/>
    <property type="evidence" value="ECO:0007669"/>
    <property type="project" value="UniProtKB-KW"/>
</dbReference>
<accession>A0A1L1PF10</accession>